<dbReference type="Gene3D" id="3.30.70.270">
    <property type="match status" value="2"/>
</dbReference>
<evidence type="ECO:0000256" key="1">
    <source>
        <dbReference type="SAM" id="MobiDB-lite"/>
    </source>
</evidence>
<dbReference type="FunFam" id="3.30.70.270:FF:000063">
    <property type="entry name" value="Zinc knuckle domaincontaining protein"/>
    <property type="match status" value="1"/>
</dbReference>
<dbReference type="EMBL" id="JACGWM010000704">
    <property type="protein sequence ID" value="KAL0300179.1"/>
    <property type="molecule type" value="Genomic_DNA"/>
</dbReference>
<dbReference type="AlphaFoldDB" id="A0AAW2K051"/>
<dbReference type="SUPFAM" id="SSF56672">
    <property type="entry name" value="DNA/RNA polymerases"/>
    <property type="match status" value="1"/>
</dbReference>
<keyword evidence="3" id="KW-0808">Transferase</keyword>
<reference evidence="3" key="1">
    <citation type="submission" date="2020-06" db="EMBL/GenBank/DDBJ databases">
        <authorList>
            <person name="Li T."/>
            <person name="Hu X."/>
            <person name="Zhang T."/>
            <person name="Song X."/>
            <person name="Zhang H."/>
            <person name="Dai N."/>
            <person name="Sheng W."/>
            <person name="Hou X."/>
            <person name="Wei L."/>
        </authorList>
    </citation>
    <scope>NUCLEOTIDE SEQUENCE</scope>
    <source>
        <strain evidence="3">KEN8</strain>
        <tissue evidence="3">Leaf</tissue>
    </source>
</reference>
<dbReference type="InterPro" id="IPR043128">
    <property type="entry name" value="Rev_trsase/Diguanyl_cyclase"/>
</dbReference>
<reference evidence="3" key="2">
    <citation type="journal article" date="2024" name="Plant">
        <title>Genomic evolution and insights into agronomic trait innovations of Sesamum species.</title>
        <authorList>
            <person name="Miao H."/>
            <person name="Wang L."/>
            <person name="Qu L."/>
            <person name="Liu H."/>
            <person name="Sun Y."/>
            <person name="Le M."/>
            <person name="Wang Q."/>
            <person name="Wei S."/>
            <person name="Zheng Y."/>
            <person name="Lin W."/>
            <person name="Duan Y."/>
            <person name="Cao H."/>
            <person name="Xiong S."/>
            <person name="Wang X."/>
            <person name="Wei L."/>
            <person name="Li C."/>
            <person name="Ma Q."/>
            <person name="Ju M."/>
            <person name="Zhao R."/>
            <person name="Li G."/>
            <person name="Mu C."/>
            <person name="Tian Q."/>
            <person name="Mei H."/>
            <person name="Zhang T."/>
            <person name="Gao T."/>
            <person name="Zhang H."/>
        </authorList>
    </citation>
    <scope>NUCLEOTIDE SEQUENCE</scope>
    <source>
        <strain evidence="3">KEN8</strain>
    </source>
</reference>
<dbReference type="CDD" id="cd01647">
    <property type="entry name" value="RT_LTR"/>
    <property type="match status" value="1"/>
</dbReference>
<dbReference type="PANTHER" id="PTHR24559">
    <property type="entry name" value="TRANSPOSON TY3-I GAG-POL POLYPROTEIN"/>
    <property type="match status" value="1"/>
</dbReference>
<dbReference type="Pfam" id="PF00078">
    <property type="entry name" value="RVT_1"/>
    <property type="match status" value="1"/>
</dbReference>
<accession>A0AAW2K051</accession>
<comment type="caution">
    <text evidence="3">The sequence shown here is derived from an EMBL/GenBank/DDBJ whole genome shotgun (WGS) entry which is preliminary data.</text>
</comment>
<organism evidence="3">
    <name type="scientific">Sesamum calycinum</name>
    <dbReference type="NCBI Taxonomy" id="2727403"/>
    <lineage>
        <taxon>Eukaryota</taxon>
        <taxon>Viridiplantae</taxon>
        <taxon>Streptophyta</taxon>
        <taxon>Embryophyta</taxon>
        <taxon>Tracheophyta</taxon>
        <taxon>Spermatophyta</taxon>
        <taxon>Magnoliopsida</taxon>
        <taxon>eudicotyledons</taxon>
        <taxon>Gunneridae</taxon>
        <taxon>Pentapetalae</taxon>
        <taxon>asterids</taxon>
        <taxon>lamiids</taxon>
        <taxon>Lamiales</taxon>
        <taxon>Pedaliaceae</taxon>
        <taxon>Sesamum</taxon>
    </lineage>
</organism>
<protein>
    <submittedName>
        <fullName evidence="3">RNA-directed DNA polymerase</fullName>
    </submittedName>
</protein>
<evidence type="ECO:0000259" key="2">
    <source>
        <dbReference type="Pfam" id="PF00078"/>
    </source>
</evidence>
<dbReference type="InterPro" id="IPR000477">
    <property type="entry name" value="RT_dom"/>
</dbReference>
<dbReference type="Gene3D" id="3.10.10.10">
    <property type="entry name" value="HIV Type 1 Reverse Transcriptase, subunit A, domain 1"/>
    <property type="match status" value="1"/>
</dbReference>
<keyword evidence="3" id="KW-0548">Nucleotidyltransferase</keyword>
<dbReference type="PANTHER" id="PTHR24559:SF436">
    <property type="entry name" value="RNA-DIRECTED DNA POLYMERASE HOMOLOG"/>
    <property type="match status" value="1"/>
</dbReference>
<feature type="compositionally biased region" description="Polar residues" evidence="1">
    <location>
        <begin position="1"/>
        <end position="10"/>
    </location>
</feature>
<name>A0AAW2K051_9LAMI</name>
<dbReference type="GO" id="GO:0003964">
    <property type="term" value="F:RNA-directed DNA polymerase activity"/>
    <property type="evidence" value="ECO:0007669"/>
    <property type="project" value="UniProtKB-KW"/>
</dbReference>
<feature type="domain" description="Reverse transcriptase" evidence="2">
    <location>
        <begin position="176"/>
        <end position="275"/>
    </location>
</feature>
<dbReference type="InterPro" id="IPR043502">
    <property type="entry name" value="DNA/RNA_pol_sf"/>
</dbReference>
<proteinExistence type="predicted"/>
<evidence type="ECO:0000313" key="3">
    <source>
        <dbReference type="EMBL" id="KAL0300179.1"/>
    </source>
</evidence>
<feature type="region of interest" description="Disordered" evidence="1">
    <location>
        <begin position="1"/>
        <end position="38"/>
    </location>
</feature>
<sequence>MGENETSSVRKVQKDAGESSSSKANQRKSSTRRSSSLERYQIRISPNRFYHHVFHSNDALSCCTTHGEEVAQREDDSSQALIHAPVEGLSHTCANNSLSCVANITFTDEDLLLGSTPHNRPLFVTGYTREQRVNRVLLDGGSAVNILLLRTMKELGISMDELEHSPFLMIQGVKITVKNKYPIPLIADLFDQLGEASWFTKLDLRSGYYQVRIAEGDGPKTTCVTRYGSFEFLFGLTNAPATFCTLMNRVFQPFLDKFFVVYLDDIVVYSKTLESCSWGTLWGGGKLRMDKSKVQAIQDWEPPRKVSEQRSFLGLVNYYRRFIKGYSSMAAPLTDLLKKNRAWVWDARCQDAFESEVEELYDPWKKTLPMYRASKKRKGENGRMHPPFGDQEVSLLECSRCRRGNKGTLWTRRIGTPRNGPRQTLERQWKGVTDLIYSELLERDPEFFSIEERVRERAVVQVAKMEFLRENKRLAQGHSPVRPAANRPDASYFLFVDWRLRCSHGAHTKDAAGSTLNEDRLPCRCAPFGIKSSNVLCLFKP</sequence>
<dbReference type="InterPro" id="IPR053134">
    <property type="entry name" value="RNA-dir_DNA_polymerase"/>
</dbReference>
<keyword evidence="3" id="KW-0695">RNA-directed DNA polymerase</keyword>
<gene>
    <name evidence="3" type="ORF">Scaly_3056700</name>
</gene>